<organism evidence="2 3">
    <name type="scientific">Microdochium trichocladiopsis</name>
    <dbReference type="NCBI Taxonomy" id="1682393"/>
    <lineage>
        <taxon>Eukaryota</taxon>
        <taxon>Fungi</taxon>
        <taxon>Dikarya</taxon>
        <taxon>Ascomycota</taxon>
        <taxon>Pezizomycotina</taxon>
        <taxon>Sordariomycetes</taxon>
        <taxon>Xylariomycetidae</taxon>
        <taxon>Xylariales</taxon>
        <taxon>Microdochiaceae</taxon>
        <taxon>Microdochium</taxon>
    </lineage>
</organism>
<keyword evidence="3" id="KW-1185">Reference proteome</keyword>
<comment type="caution">
    <text evidence="2">The sequence shown here is derived from an EMBL/GenBank/DDBJ whole genome shotgun (WGS) entry which is preliminary data.</text>
</comment>
<proteinExistence type="predicted"/>
<evidence type="ECO:0000313" key="2">
    <source>
        <dbReference type="EMBL" id="KAH7040604.1"/>
    </source>
</evidence>
<protein>
    <recommendedName>
        <fullName evidence="4">N-acetyltransferase domain-containing protein</fullName>
    </recommendedName>
</protein>
<dbReference type="RefSeq" id="XP_046018659.1">
    <property type="nucleotide sequence ID" value="XM_046157867.1"/>
</dbReference>
<feature type="compositionally biased region" description="Polar residues" evidence="1">
    <location>
        <begin position="1"/>
        <end position="12"/>
    </location>
</feature>
<sequence length="251" mass="28147">MSQTVTTTQSAPVQPPRQAPKVHLVPWDPDSPEHAERMRLQRVECGWKAEMVPKWAEPQRAGLIGLYWIVLSPDDPETPARLSAHWAAFPAEASPLKDSVKTGVLGKPHIPNPVLAEFYPVGHISLDAWSDKYRLGTSAAEGVYSLNTFFVSTVLQNFGLGGAAFKECERTAKEELGAKAITLNTIAPEELAENNPTRIKTGRPVPKISNYEWYSRRGYVLYDREPHAWEEHDPEGNAYPIECIYMRKELV</sequence>
<dbReference type="OrthoDB" id="2326446at2759"/>
<accession>A0A9P9BZZ0</accession>
<dbReference type="SUPFAM" id="SSF55729">
    <property type="entry name" value="Acyl-CoA N-acyltransferases (Nat)"/>
    <property type="match status" value="1"/>
</dbReference>
<name>A0A9P9BZZ0_9PEZI</name>
<reference evidence="2" key="1">
    <citation type="journal article" date="2021" name="Nat. Commun.">
        <title>Genetic determinants of endophytism in the Arabidopsis root mycobiome.</title>
        <authorList>
            <person name="Mesny F."/>
            <person name="Miyauchi S."/>
            <person name="Thiergart T."/>
            <person name="Pickel B."/>
            <person name="Atanasova L."/>
            <person name="Karlsson M."/>
            <person name="Huettel B."/>
            <person name="Barry K.W."/>
            <person name="Haridas S."/>
            <person name="Chen C."/>
            <person name="Bauer D."/>
            <person name="Andreopoulos W."/>
            <person name="Pangilinan J."/>
            <person name="LaButti K."/>
            <person name="Riley R."/>
            <person name="Lipzen A."/>
            <person name="Clum A."/>
            <person name="Drula E."/>
            <person name="Henrissat B."/>
            <person name="Kohler A."/>
            <person name="Grigoriev I.V."/>
            <person name="Martin F.M."/>
            <person name="Hacquard S."/>
        </authorList>
    </citation>
    <scope>NUCLEOTIDE SEQUENCE</scope>
    <source>
        <strain evidence="2">MPI-CAGE-CH-0230</strain>
    </source>
</reference>
<evidence type="ECO:0000313" key="3">
    <source>
        <dbReference type="Proteomes" id="UP000756346"/>
    </source>
</evidence>
<evidence type="ECO:0008006" key="4">
    <source>
        <dbReference type="Google" id="ProtNLM"/>
    </source>
</evidence>
<gene>
    <name evidence="2" type="ORF">B0I36DRAFT_357880</name>
</gene>
<dbReference type="EMBL" id="JAGTJQ010000001">
    <property type="protein sequence ID" value="KAH7040604.1"/>
    <property type="molecule type" value="Genomic_DNA"/>
</dbReference>
<dbReference type="InterPro" id="IPR016181">
    <property type="entry name" value="Acyl_CoA_acyltransferase"/>
</dbReference>
<dbReference type="Gene3D" id="3.40.630.30">
    <property type="match status" value="1"/>
</dbReference>
<evidence type="ECO:0000256" key="1">
    <source>
        <dbReference type="SAM" id="MobiDB-lite"/>
    </source>
</evidence>
<feature type="region of interest" description="Disordered" evidence="1">
    <location>
        <begin position="1"/>
        <end position="30"/>
    </location>
</feature>
<dbReference type="Proteomes" id="UP000756346">
    <property type="component" value="Unassembled WGS sequence"/>
</dbReference>
<dbReference type="AlphaFoldDB" id="A0A9P9BZZ0"/>
<dbReference type="GeneID" id="70187413"/>